<dbReference type="InterPro" id="IPR046537">
    <property type="entry name" value="DUF6602"/>
</dbReference>
<gene>
    <name evidence="2" type="ORF">GCM10023307_21670</name>
</gene>
<keyword evidence="3" id="KW-1185">Reference proteome</keyword>
<organism evidence="2 3">
    <name type="scientific">Lysobacter hankyongensis</name>
    <dbReference type="NCBI Taxonomy" id="1176535"/>
    <lineage>
        <taxon>Bacteria</taxon>
        <taxon>Pseudomonadati</taxon>
        <taxon>Pseudomonadota</taxon>
        <taxon>Gammaproteobacteria</taxon>
        <taxon>Lysobacterales</taxon>
        <taxon>Lysobacteraceae</taxon>
        <taxon>Lysobacter</taxon>
    </lineage>
</organism>
<name>A0ABP9BKW1_9GAMM</name>
<feature type="domain" description="DUF6602" evidence="1">
    <location>
        <begin position="22"/>
        <end position="120"/>
    </location>
</feature>
<reference evidence="3" key="1">
    <citation type="journal article" date="2019" name="Int. J. Syst. Evol. Microbiol.">
        <title>The Global Catalogue of Microorganisms (GCM) 10K type strain sequencing project: providing services to taxonomists for standard genome sequencing and annotation.</title>
        <authorList>
            <consortium name="The Broad Institute Genomics Platform"/>
            <consortium name="The Broad Institute Genome Sequencing Center for Infectious Disease"/>
            <person name="Wu L."/>
            <person name="Ma J."/>
        </authorList>
    </citation>
    <scope>NUCLEOTIDE SEQUENCE [LARGE SCALE GENOMIC DNA]</scope>
    <source>
        <strain evidence="3">JCM 18204</strain>
    </source>
</reference>
<dbReference type="EMBL" id="BAABJE010000010">
    <property type="protein sequence ID" value="GAA4795544.1"/>
    <property type="molecule type" value="Genomic_DNA"/>
</dbReference>
<protein>
    <recommendedName>
        <fullName evidence="1">DUF6602 domain-containing protein</fullName>
    </recommendedName>
</protein>
<evidence type="ECO:0000313" key="2">
    <source>
        <dbReference type="EMBL" id="GAA4795544.1"/>
    </source>
</evidence>
<evidence type="ECO:0000313" key="3">
    <source>
        <dbReference type="Proteomes" id="UP001499959"/>
    </source>
</evidence>
<proteinExistence type="predicted"/>
<dbReference type="Pfam" id="PF20247">
    <property type="entry name" value="DUF6602"/>
    <property type="match status" value="1"/>
</dbReference>
<evidence type="ECO:0000259" key="1">
    <source>
        <dbReference type="Pfam" id="PF20247"/>
    </source>
</evidence>
<accession>A0ABP9BKW1</accession>
<sequence>MRFAQFDQYSEDLLMAQYDVSEIITHELMKGEVREDFLISTLESCSDPKPKLLKGTISDGQYDAGQLDIILCRPHAHIRRVGAQCFVEKKDALCVIEVKGNCTGKDLKRAKAKAAMIQNLEGQESPQYGLVCYKVALEEMTVMKRFGFSYDSENKTFFDNATIPNEAEVDWQKIEYPELDFFVSFEMDKKIFLRKYEVSPGKFRFVRAVQSPLIKELFSMTRGLWVPAHQAPVP</sequence>
<dbReference type="Proteomes" id="UP001499959">
    <property type="component" value="Unassembled WGS sequence"/>
</dbReference>
<comment type="caution">
    <text evidence="2">The sequence shown here is derived from an EMBL/GenBank/DDBJ whole genome shotgun (WGS) entry which is preliminary data.</text>
</comment>